<organism evidence="2 3">
    <name type="scientific">Rhizophagus clarus</name>
    <dbReference type="NCBI Taxonomy" id="94130"/>
    <lineage>
        <taxon>Eukaryota</taxon>
        <taxon>Fungi</taxon>
        <taxon>Fungi incertae sedis</taxon>
        <taxon>Mucoromycota</taxon>
        <taxon>Glomeromycotina</taxon>
        <taxon>Glomeromycetes</taxon>
        <taxon>Glomerales</taxon>
        <taxon>Glomeraceae</taxon>
        <taxon>Rhizophagus</taxon>
    </lineage>
</organism>
<name>A0A2Z6SRF4_9GLOM</name>
<keyword evidence="1" id="KW-0472">Membrane</keyword>
<dbReference type="AlphaFoldDB" id="A0A2Z6SRF4"/>
<keyword evidence="1" id="KW-1133">Transmembrane helix</keyword>
<dbReference type="EMBL" id="BEXD01004415">
    <property type="protein sequence ID" value="GBC10789.1"/>
    <property type="molecule type" value="Genomic_DNA"/>
</dbReference>
<dbReference type="Proteomes" id="UP000247702">
    <property type="component" value="Unassembled WGS sequence"/>
</dbReference>
<reference evidence="2 3" key="1">
    <citation type="submission" date="2017-11" db="EMBL/GenBank/DDBJ databases">
        <title>The genome of Rhizophagus clarus HR1 reveals common genetic basis of auxotrophy among arbuscular mycorrhizal fungi.</title>
        <authorList>
            <person name="Kobayashi Y."/>
        </authorList>
    </citation>
    <scope>NUCLEOTIDE SEQUENCE [LARGE SCALE GENOMIC DNA]</scope>
    <source>
        <strain evidence="2 3">HR1</strain>
    </source>
</reference>
<evidence type="ECO:0000256" key="1">
    <source>
        <dbReference type="SAM" id="Phobius"/>
    </source>
</evidence>
<keyword evidence="1" id="KW-0812">Transmembrane</keyword>
<proteinExistence type="predicted"/>
<keyword evidence="3" id="KW-1185">Reference proteome</keyword>
<protein>
    <submittedName>
        <fullName evidence="2">Uncharacterized protein</fullName>
    </submittedName>
</protein>
<comment type="caution">
    <text evidence="2">The sequence shown here is derived from an EMBL/GenBank/DDBJ whole genome shotgun (WGS) entry which is preliminary data.</text>
</comment>
<sequence>MIFQKIRRSISKTGLYSNNIFEDYFEGQTKPDFIQRSWSRNTVHLSKVCGWIPRRNFEGLGLPGIYKLEGLYEVPFTIFLKFLNKTFANISFILFLVVYGFWTKILKVYGFL</sequence>
<evidence type="ECO:0000313" key="2">
    <source>
        <dbReference type="EMBL" id="GBC10789.1"/>
    </source>
</evidence>
<gene>
    <name evidence="2" type="ORF">RclHR1_09900004</name>
</gene>
<evidence type="ECO:0000313" key="3">
    <source>
        <dbReference type="Proteomes" id="UP000247702"/>
    </source>
</evidence>
<accession>A0A2Z6SRF4</accession>
<feature type="transmembrane region" description="Helical" evidence="1">
    <location>
        <begin position="86"/>
        <end position="102"/>
    </location>
</feature>